<evidence type="ECO:0000313" key="2">
    <source>
        <dbReference type="Proteomes" id="UP001301350"/>
    </source>
</evidence>
<proteinExistence type="predicted"/>
<dbReference type="EMBL" id="JANCYW010000012">
    <property type="protein sequence ID" value="KAK4537410.1"/>
    <property type="molecule type" value="Genomic_DNA"/>
</dbReference>
<name>A0AAV9IYK1_CYACA</name>
<accession>A0AAV9IYK1</accession>
<keyword evidence="2" id="KW-1185">Reference proteome</keyword>
<reference evidence="1 2" key="1">
    <citation type="submission" date="2022-07" db="EMBL/GenBank/DDBJ databases">
        <title>Genome-wide signatures of adaptation to extreme environments.</title>
        <authorList>
            <person name="Cho C.H."/>
            <person name="Yoon H.S."/>
        </authorList>
    </citation>
    <scope>NUCLEOTIDE SEQUENCE [LARGE SCALE GENOMIC DNA]</scope>
    <source>
        <strain evidence="1 2">DBV 063 E5</strain>
    </source>
</reference>
<dbReference type="SUPFAM" id="SSF53335">
    <property type="entry name" value="S-adenosyl-L-methionine-dependent methyltransferases"/>
    <property type="match status" value="1"/>
</dbReference>
<sequence>MGDDFDFNYIKYLRAKEHVDDRVLYGPAWERLGDWLAESLSDGRSAGGAMSEPVRVLDIGCGIGSVFYRLLPVLLRKMRAREDVSTWRPLEYVLVDVKRANLEEAVNRCSAWARAPVADDAAVEMWRVDGRTGDSGDLRNDIHGATCMHRAMTGAPTADRVVASAHLQLPVHRTLWQVHLQAWHGDACQYCAATPAQAHVLIAAAFFDLFLVDATAVPADDTALLASVLHCCLQALRSGGLFYFPIHYNGITGFEPTLPDAATCTPERQLLERFHATMGAGTRGRSGDALRRLLAEWQGTHRPCRVRLLETGRSDWRVVPSAEGGEYASPADAYFLRCILFLIASTCRATAKSEADMRGVDSWYRQRLAAVDDGVLAYTAENVDMLGVLERTPD</sequence>
<protein>
    <submittedName>
        <fullName evidence="1">Uncharacterized protein</fullName>
    </submittedName>
</protein>
<dbReference type="Gene3D" id="3.40.50.150">
    <property type="entry name" value="Vaccinia Virus protein VP39"/>
    <property type="match status" value="1"/>
</dbReference>
<organism evidence="1 2">
    <name type="scientific">Cyanidium caldarium</name>
    <name type="common">Red alga</name>
    <dbReference type="NCBI Taxonomy" id="2771"/>
    <lineage>
        <taxon>Eukaryota</taxon>
        <taxon>Rhodophyta</taxon>
        <taxon>Bangiophyceae</taxon>
        <taxon>Cyanidiales</taxon>
        <taxon>Cyanidiaceae</taxon>
        <taxon>Cyanidium</taxon>
    </lineage>
</organism>
<gene>
    <name evidence="1" type="ORF">CDCA_CDCA12G3435</name>
</gene>
<dbReference type="InterPro" id="IPR029063">
    <property type="entry name" value="SAM-dependent_MTases_sf"/>
</dbReference>
<evidence type="ECO:0000313" key="1">
    <source>
        <dbReference type="EMBL" id="KAK4537410.1"/>
    </source>
</evidence>
<dbReference type="AlphaFoldDB" id="A0AAV9IYK1"/>
<dbReference type="Proteomes" id="UP001301350">
    <property type="component" value="Unassembled WGS sequence"/>
</dbReference>
<comment type="caution">
    <text evidence="1">The sequence shown here is derived from an EMBL/GenBank/DDBJ whole genome shotgun (WGS) entry which is preliminary data.</text>
</comment>